<evidence type="ECO:0000256" key="1">
    <source>
        <dbReference type="SAM" id="Phobius"/>
    </source>
</evidence>
<evidence type="ECO:0000313" key="2">
    <source>
        <dbReference type="Proteomes" id="UP000887575"/>
    </source>
</evidence>
<keyword evidence="1" id="KW-1133">Transmembrane helix</keyword>
<organism evidence="2 3">
    <name type="scientific">Mesorhabditis belari</name>
    <dbReference type="NCBI Taxonomy" id="2138241"/>
    <lineage>
        <taxon>Eukaryota</taxon>
        <taxon>Metazoa</taxon>
        <taxon>Ecdysozoa</taxon>
        <taxon>Nematoda</taxon>
        <taxon>Chromadorea</taxon>
        <taxon>Rhabditida</taxon>
        <taxon>Rhabditina</taxon>
        <taxon>Rhabditomorpha</taxon>
        <taxon>Rhabditoidea</taxon>
        <taxon>Rhabditidae</taxon>
        <taxon>Mesorhabditinae</taxon>
        <taxon>Mesorhabditis</taxon>
    </lineage>
</organism>
<feature type="transmembrane region" description="Helical" evidence="1">
    <location>
        <begin position="45"/>
        <end position="67"/>
    </location>
</feature>
<evidence type="ECO:0000313" key="3">
    <source>
        <dbReference type="WBParaSite" id="MBELARI_LOCUS16078"/>
    </source>
</evidence>
<protein>
    <submittedName>
        <fullName evidence="3">Uncharacterized protein</fullName>
    </submittedName>
</protein>
<accession>A0AAF3EPS7</accession>
<name>A0AAF3EPS7_9BILA</name>
<proteinExistence type="predicted"/>
<keyword evidence="1" id="KW-0812">Transmembrane</keyword>
<keyword evidence="2" id="KW-1185">Reference proteome</keyword>
<feature type="transmembrane region" description="Helical" evidence="1">
    <location>
        <begin position="146"/>
        <end position="173"/>
    </location>
</feature>
<sequence length="203" mass="23723">MEDTSQPSSPQFLGVPLLDYFRNLITFDVEFEEDNRNYRCALQKFHILNVAKVFILLEVIFILFYMIVTFPWWFLWIFFHLPVVLLTVVALKKEIAFWILAKIVFIAFQIALYIMFICISFIVGISANAFLGIFGIGPIDNLAARWALASIIKINMVIVLLLLFWKFTIFWTLRIYFEKKQKDEVDLGADGDPNLLKRILTPI</sequence>
<keyword evidence="1" id="KW-0472">Membrane</keyword>
<dbReference type="WBParaSite" id="MBELARI_LOCUS16078">
    <property type="protein sequence ID" value="MBELARI_LOCUS16078"/>
    <property type="gene ID" value="MBELARI_LOCUS16078"/>
</dbReference>
<reference evidence="3" key="1">
    <citation type="submission" date="2024-02" db="UniProtKB">
        <authorList>
            <consortium name="WormBaseParasite"/>
        </authorList>
    </citation>
    <scope>IDENTIFICATION</scope>
</reference>
<feature type="transmembrane region" description="Helical" evidence="1">
    <location>
        <begin position="73"/>
        <end position="91"/>
    </location>
</feature>
<feature type="transmembrane region" description="Helical" evidence="1">
    <location>
        <begin position="103"/>
        <end position="134"/>
    </location>
</feature>
<dbReference type="Proteomes" id="UP000887575">
    <property type="component" value="Unassembled WGS sequence"/>
</dbReference>
<dbReference type="AlphaFoldDB" id="A0AAF3EPS7"/>